<gene>
    <name evidence="2" type="ORF">OG477_00415</name>
    <name evidence="3" type="ORF">OG477_44930</name>
</gene>
<organism evidence="2">
    <name type="scientific">Streptomyces sp. NBC_00180</name>
    <dbReference type="NCBI Taxonomy" id="2903632"/>
    <lineage>
        <taxon>Bacteria</taxon>
        <taxon>Bacillati</taxon>
        <taxon>Actinomycetota</taxon>
        <taxon>Actinomycetes</taxon>
        <taxon>Kitasatosporales</taxon>
        <taxon>Streptomycetaceae</taxon>
        <taxon>Streptomyces</taxon>
    </lineage>
</organism>
<dbReference type="AlphaFoldDB" id="A0AAU1HQL4"/>
<feature type="region of interest" description="Disordered" evidence="1">
    <location>
        <begin position="120"/>
        <end position="143"/>
    </location>
</feature>
<proteinExistence type="predicted"/>
<reference evidence="2" key="1">
    <citation type="submission" date="2022-10" db="EMBL/GenBank/DDBJ databases">
        <title>The complete genomes of actinobacterial strains from the NBC collection.</title>
        <authorList>
            <person name="Joergensen T.S."/>
            <person name="Alvarez Arevalo M."/>
            <person name="Sterndorff E.B."/>
            <person name="Faurdal D."/>
            <person name="Vuksanovic O."/>
            <person name="Mourched A.-S."/>
            <person name="Charusanti P."/>
            <person name="Shaw S."/>
            <person name="Blin K."/>
            <person name="Weber T."/>
        </authorList>
    </citation>
    <scope>NUCLEOTIDE SEQUENCE</scope>
    <source>
        <strain evidence="2">NBC 00180</strain>
    </source>
</reference>
<protein>
    <submittedName>
        <fullName evidence="2">Uncharacterized protein</fullName>
    </submittedName>
</protein>
<feature type="compositionally biased region" description="Basic and acidic residues" evidence="1">
    <location>
        <begin position="120"/>
        <end position="131"/>
    </location>
</feature>
<dbReference type="EMBL" id="CP108140">
    <property type="protein sequence ID" value="WTP91880.1"/>
    <property type="molecule type" value="Genomic_DNA"/>
</dbReference>
<evidence type="ECO:0000313" key="2">
    <source>
        <dbReference type="EMBL" id="WTP83958.1"/>
    </source>
</evidence>
<evidence type="ECO:0000313" key="3">
    <source>
        <dbReference type="EMBL" id="WTP91880.1"/>
    </source>
</evidence>
<name>A0AAU1HQL4_9ACTN</name>
<dbReference type="EMBL" id="CP108140">
    <property type="protein sequence ID" value="WTP83958.1"/>
    <property type="molecule type" value="Genomic_DNA"/>
</dbReference>
<evidence type="ECO:0000256" key="1">
    <source>
        <dbReference type="SAM" id="MobiDB-lite"/>
    </source>
</evidence>
<accession>A0AAU1HQL4</accession>
<sequence>MSTQAFNGAYLLPLFQEIEQLRDEGAYRQLPKPAPSSSLAADDAPLGAYATAHLIRAAYTAGLAHADALRRLTLAGEVDPTSPWTLLRGSLENLATGLWLLSGPDRAERRRRALSLWDEDMRNRHQHEQDTGHTPAPGGMTGAQRRAEIRALADQLGLAPLTAPKAHQIILAAAPAAGLTAVRVCAAWRAASGFAHGRYWPYLRATQPRAAIAGADGLHHFALVIDEDEHRKLAQFCHTMLLRLQDRYEARARQH</sequence>